<dbReference type="CDD" id="cd02418">
    <property type="entry name" value="Peptidase_C39B"/>
    <property type="match status" value="1"/>
</dbReference>
<dbReference type="InterPro" id="IPR003439">
    <property type="entry name" value="ABC_transporter-like_ATP-bd"/>
</dbReference>
<dbReference type="Pfam" id="PF03412">
    <property type="entry name" value="Peptidase_C39"/>
    <property type="match status" value="1"/>
</dbReference>
<evidence type="ECO:0000256" key="5">
    <source>
        <dbReference type="ARBA" id="ARBA00022741"/>
    </source>
</evidence>
<comment type="subcellular location">
    <subcellularLocation>
        <location evidence="1">Cell membrane</location>
        <topology evidence="1">Multi-pass membrane protein</topology>
    </subcellularLocation>
</comment>
<dbReference type="GO" id="GO:0015421">
    <property type="term" value="F:ABC-type oligopeptide transporter activity"/>
    <property type="evidence" value="ECO:0007669"/>
    <property type="project" value="TreeGrafter"/>
</dbReference>
<dbReference type="EMBL" id="QLMA01000003">
    <property type="protein sequence ID" value="RAJ83460.1"/>
    <property type="molecule type" value="Genomic_DNA"/>
</dbReference>
<dbReference type="FunFam" id="3.40.50.300:FF:000221">
    <property type="entry name" value="Multidrug ABC transporter ATP-binding protein"/>
    <property type="match status" value="1"/>
</dbReference>
<reference evidence="14 15" key="1">
    <citation type="submission" date="2018-06" db="EMBL/GenBank/DDBJ databases">
        <title>Genomic Encyclopedia of Archaeal and Bacterial Type Strains, Phase II (KMG-II): from individual species to whole genera.</title>
        <authorList>
            <person name="Goeker M."/>
        </authorList>
    </citation>
    <scope>NUCLEOTIDE SEQUENCE [LARGE SCALE GENOMIC DNA]</scope>
    <source>
        <strain evidence="14 15">DSM 29821</strain>
    </source>
</reference>
<keyword evidence="8 10" id="KW-1133">Transmembrane helix</keyword>
<keyword evidence="3" id="KW-1003">Cell membrane</keyword>
<evidence type="ECO:0000259" key="13">
    <source>
        <dbReference type="PROSITE" id="PS50990"/>
    </source>
</evidence>
<dbReference type="AlphaFoldDB" id="A0A327W522"/>
<dbReference type="InterPro" id="IPR005074">
    <property type="entry name" value="Peptidase_C39"/>
</dbReference>
<keyword evidence="5" id="KW-0547">Nucleotide-binding</keyword>
<name>A0A327W522_9BACT</name>
<dbReference type="InterPro" id="IPR039421">
    <property type="entry name" value="Type_1_exporter"/>
</dbReference>
<dbReference type="Pfam" id="PF00664">
    <property type="entry name" value="ABC_membrane"/>
    <property type="match status" value="1"/>
</dbReference>
<dbReference type="Pfam" id="PF00005">
    <property type="entry name" value="ABC_tran"/>
    <property type="match status" value="1"/>
</dbReference>
<evidence type="ECO:0000313" key="14">
    <source>
        <dbReference type="EMBL" id="RAJ83460.1"/>
    </source>
</evidence>
<dbReference type="PROSITE" id="PS50893">
    <property type="entry name" value="ABC_TRANSPORTER_2"/>
    <property type="match status" value="1"/>
</dbReference>
<keyword evidence="4 10" id="KW-0812">Transmembrane</keyword>
<dbReference type="GO" id="GO:0005524">
    <property type="term" value="F:ATP binding"/>
    <property type="evidence" value="ECO:0007669"/>
    <property type="project" value="UniProtKB-KW"/>
</dbReference>
<feature type="domain" description="ABC transporter" evidence="11">
    <location>
        <begin position="491"/>
        <end position="728"/>
    </location>
</feature>
<feature type="domain" description="ABC transmembrane type-1" evidence="12">
    <location>
        <begin position="177"/>
        <end position="456"/>
    </location>
</feature>
<dbReference type="SMART" id="SM00382">
    <property type="entry name" value="AAA"/>
    <property type="match status" value="1"/>
</dbReference>
<gene>
    <name evidence="14" type="ORF">CLV59_103428</name>
</gene>
<feature type="transmembrane region" description="Helical" evidence="10">
    <location>
        <begin position="210"/>
        <end position="228"/>
    </location>
</feature>
<evidence type="ECO:0000256" key="6">
    <source>
        <dbReference type="ARBA" id="ARBA00022801"/>
    </source>
</evidence>
<keyword evidence="6" id="KW-0378">Hydrolase</keyword>
<dbReference type="PROSITE" id="PS50990">
    <property type="entry name" value="PEPTIDASE_C39"/>
    <property type="match status" value="1"/>
</dbReference>
<evidence type="ECO:0000256" key="7">
    <source>
        <dbReference type="ARBA" id="ARBA00022840"/>
    </source>
</evidence>
<dbReference type="GO" id="GO:0006508">
    <property type="term" value="P:proteolysis"/>
    <property type="evidence" value="ECO:0007669"/>
    <property type="project" value="InterPro"/>
</dbReference>
<evidence type="ECO:0000256" key="4">
    <source>
        <dbReference type="ARBA" id="ARBA00022692"/>
    </source>
</evidence>
<dbReference type="Gene3D" id="1.20.1560.10">
    <property type="entry name" value="ABC transporter type 1, transmembrane domain"/>
    <property type="match status" value="1"/>
</dbReference>
<dbReference type="Gene3D" id="3.90.70.10">
    <property type="entry name" value="Cysteine proteinases"/>
    <property type="match status" value="1"/>
</dbReference>
<evidence type="ECO:0000313" key="15">
    <source>
        <dbReference type="Proteomes" id="UP000249819"/>
    </source>
</evidence>
<dbReference type="InterPro" id="IPR011527">
    <property type="entry name" value="ABC1_TM_dom"/>
</dbReference>
<evidence type="ECO:0000256" key="10">
    <source>
        <dbReference type="SAM" id="Phobius"/>
    </source>
</evidence>
<feature type="domain" description="Peptidase C39" evidence="13">
    <location>
        <begin position="15"/>
        <end position="135"/>
    </location>
</feature>
<evidence type="ECO:0000256" key="9">
    <source>
        <dbReference type="ARBA" id="ARBA00023136"/>
    </source>
</evidence>
<feature type="transmembrane region" description="Helical" evidence="10">
    <location>
        <begin position="313"/>
        <end position="332"/>
    </location>
</feature>
<dbReference type="InterPro" id="IPR003593">
    <property type="entry name" value="AAA+_ATPase"/>
</dbReference>
<dbReference type="PROSITE" id="PS50929">
    <property type="entry name" value="ABC_TM1F"/>
    <property type="match status" value="1"/>
</dbReference>
<keyword evidence="15" id="KW-1185">Reference proteome</keyword>
<dbReference type="RefSeq" id="WP_111592338.1">
    <property type="nucleotide sequence ID" value="NZ_QLMA01000003.1"/>
</dbReference>
<accession>A0A327W522</accession>
<dbReference type="Proteomes" id="UP000249819">
    <property type="component" value="Unassembled WGS sequence"/>
</dbReference>
<evidence type="ECO:0000256" key="1">
    <source>
        <dbReference type="ARBA" id="ARBA00004651"/>
    </source>
</evidence>
<organism evidence="14 15">
    <name type="scientific">Chitinophaga dinghuensis</name>
    <dbReference type="NCBI Taxonomy" id="1539050"/>
    <lineage>
        <taxon>Bacteria</taxon>
        <taxon>Pseudomonadati</taxon>
        <taxon>Bacteroidota</taxon>
        <taxon>Chitinophagia</taxon>
        <taxon>Chitinophagales</taxon>
        <taxon>Chitinophagaceae</taxon>
        <taxon>Chitinophaga</taxon>
    </lineage>
</organism>
<keyword evidence="7 14" id="KW-0067">ATP-binding</keyword>
<dbReference type="GO" id="GO:0005886">
    <property type="term" value="C:plasma membrane"/>
    <property type="evidence" value="ECO:0007669"/>
    <property type="project" value="UniProtKB-SubCell"/>
</dbReference>
<dbReference type="InterPro" id="IPR027417">
    <property type="entry name" value="P-loop_NTPase"/>
</dbReference>
<dbReference type="OrthoDB" id="9760358at2"/>
<dbReference type="InterPro" id="IPR036640">
    <property type="entry name" value="ABC1_TM_sf"/>
</dbReference>
<dbReference type="PANTHER" id="PTHR43394">
    <property type="entry name" value="ATP-DEPENDENT PERMEASE MDL1, MITOCHONDRIAL"/>
    <property type="match status" value="1"/>
</dbReference>
<feature type="transmembrane region" description="Helical" evidence="10">
    <location>
        <begin position="284"/>
        <end position="307"/>
    </location>
</feature>
<feature type="transmembrane region" description="Helical" evidence="10">
    <location>
        <begin position="173"/>
        <end position="190"/>
    </location>
</feature>
<evidence type="ECO:0000256" key="2">
    <source>
        <dbReference type="ARBA" id="ARBA00022448"/>
    </source>
</evidence>
<dbReference type="PANTHER" id="PTHR43394:SF1">
    <property type="entry name" value="ATP-BINDING CASSETTE SUB-FAMILY B MEMBER 10, MITOCHONDRIAL"/>
    <property type="match status" value="1"/>
</dbReference>
<keyword evidence="2" id="KW-0813">Transport</keyword>
<dbReference type="GO" id="GO:0008233">
    <property type="term" value="F:peptidase activity"/>
    <property type="evidence" value="ECO:0007669"/>
    <property type="project" value="InterPro"/>
</dbReference>
<dbReference type="Gene3D" id="3.40.50.300">
    <property type="entry name" value="P-loop containing nucleotide triphosphate hydrolases"/>
    <property type="match status" value="1"/>
</dbReference>
<protein>
    <submittedName>
        <fullName evidence="14">ATP-binding cassette subfamily B protein</fullName>
    </submittedName>
</protein>
<dbReference type="SUPFAM" id="SSF90123">
    <property type="entry name" value="ABC transporter transmembrane region"/>
    <property type="match status" value="1"/>
</dbReference>
<sequence>MSFTKIFKRFPHFRQLDEMDCGPACLKIIGKYYGKRFNMEHLRALLFTSREGSSLLDMSETAQQLGFKTIGAKARYDDLVATKAFPFICYWKKKHFVVVYHMTATTVKVSDPASGLIKYSKEEFLENWQQADGKGIVLLLEPGPDFKEIPHHTADEKIGTRLVQKHLNRYRKVITRIIIGLFTASLLQLTLPFLTQSIVDGSIKQHNFQLLYLILAAQLVIFLGRTVIEMIRSYLLLHLSIRIDIGLLADFFIKLFKLPISYYDQRKSGDIMQRIIDHTRLDNFITTGLLSVIFSAINFLVFMTVLAFYSRSIFFVFLIGSAFYFIWIKSFSRRRAFLDSRRFEWLATITEKNMEILHGMQEIKLGNAENRKRWEWERLQMKQFHINLSSLRLRQLQMDGSSVINELKNILITFLAASLVMKGEMTLGVMLSVSFIIGQLNGPMVIITQFLQDYQDARLSLARINDIHQIEEEELPDSRPLSAGNRVAGDISLHEVSFKYSKVRNAPFIFNDLSLNIPHQKVTAIVGSSGSGKTTLIKLLLKFYEPLTGEVLLGDTPLKEVSHNNWRSACGVVMQEGYIFNDSIAGNIALSNESIDLQRLEEACRIANIHEFVESLPLKYETLIGNTGMGLSTGQKQRILIARAVYKNPSFLFFDEATSALDANNEKEIMQNLQKFFAGRTVVIIAHRLSTVYNADQIIVLEKGRIVEQGNHDSLVEKRGNYFELIRNQLELGR</sequence>
<evidence type="ECO:0000256" key="3">
    <source>
        <dbReference type="ARBA" id="ARBA00022475"/>
    </source>
</evidence>
<comment type="caution">
    <text evidence="14">The sequence shown here is derived from an EMBL/GenBank/DDBJ whole genome shotgun (WGS) entry which is preliminary data.</text>
</comment>
<dbReference type="GO" id="GO:0016887">
    <property type="term" value="F:ATP hydrolysis activity"/>
    <property type="evidence" value="ECO:0007669"/>
    <property type="project" value="InterPro"/>
</dbReference>
<evidence type="ECO:0000259" key="11">
    <source>
        <dbReference type="PROSITE" id="PS50893"/>
    </source>
</evidence>
<evidence type="ECO:0000256" key="8">
    <source>
        <dbReference type="ARBA" id="ARBA00022989"/>
    </source>
</evidence>
<dbReference type="SUPFAM" id="SSF52540">
    <property type="entry name" value="P-loop containing nucleoside triphosphate hydrolases"/>
    <property type="match status" value="1"/>
</dbReference>
<keyword evidence="9 10" id="KW-0472">Membrane</keyword>
<evidence type="ECO:0000259" key="12">
    <source>
        <dbReference type="PROSITE" id="PS50929"/>
    </source>
</evidence>
<dbReference type="CDD" id="cd18571">
    <property type="entry name" value="ABC_6TM_peptidase_like"/>
    <property type="match status" value="1"/>
</dbReference>
<proteinExistence type="predicted"/>